<dbReference type="Proteomes" id="UP000193719">
    <property type="component" value="Unassembled WGS sequence"/>
</dbReference>
<keyword evidence="4" id="KW-1185">Reference proteome</keyword>
<dbReference type="STRING" id="1754191.A0A1Y1VLG6"/>
<dbReference type="AlphaFoldDB" id="A0A1Y1VLG6"/>
<name>A0A1Y1VLG6_9FUNG</name>
<comment type="caution">
    <text evidence="3">The sequence shown here is derived from an EMBL/GenBank/DDBJ whole genome shotgun (WGS) entry which is preliminary data.</text>
</comment>
<dbReference type="HAMAP" id="MF_00634">
    <property type="entry name" value="UPF0235"/>
    <property type="match status" value="1"/>
</dbReference>
<protein>
    <submittedName>
        <fullName evidence="3">DUF167-domain-containing protein</fullName>
    </submittedName>
</protein>
<dbReference type="SUPFAM" id="SSF69786">
    <property type="entry name" value="YggU-like"/>
    <property type="match status" value="1"/>
</dbReference>
<evidence type="ECO:0000256" key="1">
    <source>
        <dbReference type="ARBA" id="ARBA00010364"/>
    </source>
</evidence>
<comment type="similarity">
    <text evidence="1">Belongs to the UPF0235 family.</text>
</comment>
<dbReference type="PANTHER" id="PTHR13420">
    <property type="entry name" value="UPF0235 PROTEIN C15ORF40"/>
    <property type="match status" value="1"/>
</dbReference>
<dbReference type="OrthoDB" id="244097at2759"/>
<reference evidence="3 4" key="1">
    <citation type="submission" date="2016-08" db="EMBL/GenBank/DDBJ databases">
        <title>Genomes of anaerobic fungi encode conserved fungal cellulosomes for biomass hydrolysis.</title>
        <authorList>
            <consortium name="DOE Joint Genome Institute"/>
            <person name="Haitjema C.H."/>
            <person name="Gilmore S.P."/>
            <person name="Henske J.K."/>
            <person name="Solomon K.V."/>
            <person name="De Groot R."/>
            <person name="Kuo A."/>
            <person name="Mondo S.J."/>
            <person name="Salamov A.A."/>
            <person name="Labutti K."/>
            <person name="Zhao Z."/>
            <person name="Chiniquy J."/>
            <person name="Barry K."/>
            <person name="Brewer H.M."/>
            <person name="Purvine S.O."/>
            <person name="Wright A.T."/>
            <person name="Boxma B."/>
            <person name="Van Alen T."/>
            <person name="Hackstein J.H."/>
            <person name="Baker S.E."/>
            <person name="Grigoriev I.V."/>
            <person name="O'Malley M.A."/>
        </authorList>
    </citation>
    <scope>NUCLEOTIDE SEQUENCE [LARGE SCALE GENOMIC DNA]</scope>
    <source>
        <strain evidence="4">finn</strain>
    </source>
</reference>
<evidence type="ECO:0000313" key="3">
    <source>
        <dbReference type="EMBL" id="ORX58608.1"/>
    </source>
</evidence>
<feature type="compositionally biased region" description="Basic and acidic residues" evidence="2">
    <location>
        <begin position="22"/>
        <end position="33"/>
    </location>
</feature>
<feature type="region of interest" description="Disordered" evidence="2">
    <location>
        <begin position="1"/>
        <end position="36"/>
    </location>
</feature>
<evidence type="ECO:0000313" key="4">
    <source>
        <dbReference type="Proteomes" id="UP000193719"/>
    </source>
</evidence>
<reference evidence="3 4" key="2">
    <citation type="submission" date="2016-08" db="EMBL/GenBank/DDBJ databases">
        <title>Pervasive Adenine N6-methylation of Active Genes in Fungi.</title>
        <authorList>
            <consortium name="DOE Joint Genome Institute"/>
            <person name="Mondo S.J."/>
            <person name="Dannebaum R.O."/>
            <person name="Kuo R.C."/>
            <person name="Labutti K."/>
            <person name="Haridas S."/>
            <person name="Kuo A."/>
            <person name="Salamov A."/>
            <person name="Ahrendt S.R."/>
            <person name="Lipzen A."/>
            <person name="Sullivan W."/>
            <person name="Andreopoulos W.B."/>
            <person name="Clum A."/>
            <person name="Lindquist E."/>
            <person name="Daum C."/>
            <person name="Ramamoorthy G.K."/>
            <person name="Gryganskyi A."/>
            <person name="Culley D."/>
            <person name="Magnuson J.K."/>
            <person name="James T.Y."/>
            <person name="O'Malley M.A."/>
            <person name="Stajich J.E."/>
            <person name="Spatafora J.W."/>
            <person name="Visel A."/>
            <person name="Grigoriev I.V."/>
        </authorList>
    </citation>
    <scope>NUCLEOTIDE SEQUENCE [LARGE SCALE GENOMIC DNA]</scope>
    <source>
        <strain evidence="4">finn</strain>
    </source>
</reference>
<proteinExistence type="inferred from homology"/>
<dbReference type="GO" id="GO:0005737">
    <property type="term" value="C:cytoplasm"/>
    <property type="evidence" value="ECO:0007669"/>
    <property type="project" value="TreeGrafter"/>
</dbReference>
<dbReference type="InterPro" id="IPR036591">
    <property type="entry name" value="YggU-like_sf"/>
</dbReference>
<dbReference type="SMART" id="SM01152">
    <property type="entry name" value="DUF167"/>
    <property type="match status" value="1"/>
</dbReference>
<feature type="compositionally biased region" description="Low complexity" evidence="2">
    <location>
        <begin position="7"/>
        <end position="18"/>
    </location>
</feature>
<dbReference type="InterPro" id="IPR003746">
    <property type="entry name" value="DUF167"/>
</dbReference>
<organism evidence="3 4">
    <name type="scientific">Piromyces finnis</name>
    <dbReference type="NCBI Taxonomy" id="1754191"/>
    <lineage>
        <taxon>Eukaryota</taxon>
        <taxon>Fungi</taxon>
        <taxon>Fungi incertae sedis</taxon>
        <taxon>Chytridiomycota</taxon>
        <taxon>Chytridiomycota incertae sedis</taxon>
        <taxon>Neocallimastigomycetes</taxon>
        <taxon>Neocallimastigales</taxon>
        <taxon>Neocallimastigaceae</taxon>
        <taxon>Piromyces</taxon>
    </lineage>
</organism>
<dbReference type="Gene3D" id="3.30.1200.10">
    <property type="entry name" value="YggU-like"/>
    <property type="match status" value="1"/>
</dbReference>
<dbReference type="Pfam" id="PF02594">
    <property type="entry name" value="DUF167"/>
    <property type="match status" value="1"/>
</dbReference>
<dbReference type="NCBIfam" id="TIGR00251">
    <property type="entry name" value="DUF167 family protein"/>
    <property type="match status" value="1"/>
</dbReference>
<accession>A0A1Y1VLG6</accession>
<dbReference type="PANTHER" id="PTHR13420:SF7">
    <property type="entry name" value="UPF0235 PROTEIN C15ORF40"/>
    <property type="match status" value="1"/>
</dbReference>
<sequence length="131" mass="14232">MAKNKGKASNAKANTKGNSKGKGNEKESNEIKKGPLQMLKDNTLRIQLQVKPNAQISQVVEYTDDYVGVQLSAPPKDGEANTECVKFMAEALGVKKSEVSLIGGMKSREKVIRVETSDIDGIEKRLKSLAI</sequence>
<dbReference type="EMBL" id="MCFH01000004">
    <property type="protein sequence ID" value="ORX58608.1"/>
    <property type="molecule type" value="Genomic_DNA"/>
</dbReference>
<evidence type="ECO:0000256" key="2">
    <source>
        <dbReference type="SAM" id="MobiDB-lite"/>
    </source>
</evidence>
<gene>
    <name evidence="3" type="ORF">BCR36DRAFT_580211</name>
</gene>